<evidence type="ECO:0008006" key="4">
    <source>
        <dbReference type="Google" id="ProtNLM"/>
    </source>
</evidence>
<protein>
    <recommendedName>
        <fullName evidence="4">C2H2-type domain-containing protein</fullName>
    </recommendedName>
</protein>
<keyword evidence="3" id="KW-1185">Reference proteome</keyword>
<name>A0ABN2NNI1_9PSEU</name>
<reference evidence="2 3" key="1">
    <citation type="journal article" date="2019" name="Int. J. Syst. Evol. Microbiol.">
        <title>The Global Catalogue of Microorganisms (GCM) 10K type strain sequencing project: providing services to taxonomists for standard genome sequencing and annotation.</title>
        <authorList>
            <consortium name="The Broad Institute Genomics Platform"/>
            <consortium name="The Broad Institute Genome Sequencing Center for Infectious Disease"/>
            <person name="Wu L."/>
            <person name="Ma J."/>
        </authorList>
    </citation>
    <scope>NUCLEOTIDE SEQUENCE [LARGE SCALE GENOMIC DNA]</scope>
    <source>
        <strain evidence="2 3">JCM 16009</strain>
    </source>
</reference>
<dbReference type="Proteomes" id="UP001500449">
    <property type="component" value="Unassembled WGS sequence"/>
</dbReference>
<sequence length="70" mass="7843">MEANQAHELLARPPGFSQPDSNVDNWRVCSVCGSLVQETGKHRRWHEAVGQLLPVGKRPPEQPGRTSNVW</sequence>
<feature type="region of interest" description="Disordered" evidence="1">
    <location>
        <begin position="1"/>
        <end position="21"/>
    </location>
</feature>
<gene>
    <name evidence="2" type="ORF">GCM10009836_68940</name>
</gene>
<accession>A0ABN2NNI1</accession>
<organism evidence="2 3">
    <name type="scientific">Pseudonocardia ailaonensis</name>
    <dbReference type="NCBI Taxonomy" id="367279"/>
    <lineage>
        <taxon>Bacteria</taxon>
        <taxon>Bacillati</taxon>
        <taxon>Actinomycetota</taxon>
        <taxon>Actinomycetes</taxon>
        <taxon>Pseudonocardiales</taxon>
        <taxon>Pseudonocardiaceae</taxon>
        <taxon>Pseudonocardia</taxon>
    </lineage>
</organism>
<evidence type="ECO:0000256" key="1">
    <source>
        <dbReference type="SAM" id="MobiDB-lite"/>
    </source>
</evidence>
<comment type="caution">
    <text evidence="2">The sequence shown here is derived from an EMBL/GenBank/DDBJ whole genome shotgun (WGS) entry which is preliminary data.</text>
</comment>
<evidence type="ECO:0000313" key="2">
    <source>
        <dbReference type="EMBL" id="GAA1877762.1"/>
    </source>
</evidence>
<proteinExistence type="predicted"/>
<dbReference type="EMBL" id="BAAAQK010000028">
    <property type="protein sequence ID" value="GAA1877762.1"/>
    <property type="molecule type" value="Genomic_DNA"/>
</dbReference>
<evidence type="ECO:0000313" key="3">
    <source>
        <dbReference type="Proteomes" id="UP001500449"/>
    </source>
</evidence>